<sequence length="84" mass="9653">MKTLYIPRLYPVNVQAQPDTYLRRVLVTIKTQQYQVGTSTPVNCPMGSGSNLEDNLTNPIVPNLDDMTEMDRTRVELQKQLEDR</sequence>
<keyword evidence="1" id="KW-0675">Receptor</keyword>
<dbReference type="EMBL" id="SMMG02000003">
    <property type="protein sequence ID" value="KAA3481373.1"/>
    <property type="molecule type" value="Genomic_DNA"/>
</dbReference>
<comment type="caution">
    <text evidence="1">The sequence shown here is derived from an EMBL/GenBank/DDBJ whole genome shotgun (WGS) entry which is preliminary data.</text>
</comment>
<keyword evidence="2" id="KW-1185">Reference proteome</keyword>
<keyword evidence="1" id="KW-0808">Transferase</keyword>
<evidence type="ECO:0000313" key="2">
    <source>
        <dbReference type="Proteomes" id="UP000325315"/>
    </source>
</evidence>
<evidence type="ECO:0000313" key="1">
    <source>
        <dbReference type="EMBL" id="KAA3481373.1"/>
    </source>
</evidence>
<accession>A0A5B6WIX9</accession>
<dbReference type="AlphaFoldDB" id="A0A5B6WIX9"/>
<proteinExistence type="predicted"/>
<reference evidence="2" key="1">
    <citation type="journal article" date="2019" name="Plant Biotechnol. J.">
        <title>Genome sequencing of the Australian wild diploid species Gossypium australe highlights disease resistance and delayed gland morphogenesis.</title>
        <authorList>
            <person name="Cai Y."/>
            <person name="Cai X."/>
            <person name="Wang Q."/>
            <person name="Wang P."/>
            <person name="Zhang Y."/>
            <person name="Cai C."/>
            <person name="Xu Y."/>
            <person name="Wang K."/>
            <person name="Zhou Z."/>
            <person name="Wang C."/>
            <person name="Geng S."/>
            <person name="Li B."/>
            <person name="Dong Q."/>
            <person name="Hou Y."/>
            <person name="Wang H."/>
            <person name="Ai P."/>
            <person name="Liu Z."/>
            <person name="Yi F."/>
            <person name="Sun M."/>
            <person name="An G."/>
            <person name="Cheng J."/>
            <person name="Zhang Y."/>
            <person name="Shi Q."/>
            <person name="Xie Y."/>
            <person name="Shi X."/>
            <person name="Chang Y."/>
            <person name="Huang F."/>
            <person name="Chen Y."/>
            <person name="Hong S."/>
            <person name="Mi L."/>
            <person name="Sun Q."/>
            <person name="Zhang L."/>
            <person name="Zhou B."/>
            <person name="Peng R."/>
            <person name="Zhang X."/>
            <person name="Liu F."/>
        </authorList>
    </citation>
    <scope>NUCLEOTIDE SEQUENCE [LARGE SCALE GENOMIC DNA]</scope>
    <source>
        <strain evidence="2">cv. PA1801</strain>
    </source>
</reference>
<organism evidence="1 2">
    <name type="scientific">Gossypium australe</name>
    <dbReference type="NCBI Taxonomy" id="47621"/>
    <lineage>
        <taxon>Eukaryota</taxon>
        <taxon>Viridiplantae</taxon>
        <taxon>Streptophyta</taxon>
        <taxon>Embryophyta</taxon>
        <taxon>Tracheophyta</taxon>
        <taxon>Spermatophyta</taxon>
        <taxon>Magnoliopsida</taxon>
        <taxon>eudicotyledons</taxon>
        <taxon>Gunneridae</taxon>
        <taxon>Pentapetalae</taxon>
        <taxon>rosids</taxon>
        <taxon>malvids</taxon>
        <taxon>Malvales</taxon>
        <taxon>Malvaceae</taxon>
        <taxon>Malvoideae</taxon>
        <taxon>Gossypium</taxon>
    </lineage>
</organism>
<dbReference type="GO" id="GO:0016301">
    <property type="term" value="F:kinase activity"/>
    <property type="evidence" value="ECO:0007669"/>
    <property type="project" value="UniProtKB-KW"/>
</dbReference>
<dbReference type="Proteomes" id="UP000325315">
    <property type="component" value="Unassembled WGS sequence"/>
</dbReference>
<name>A0A5B6WIX9_9ROSI</name>
<gene>
    <name evidence="1" type="ORF">EPI10_021744</name>
</gene>
<protein>
    <submittedName>
        <fullName evidence="1">Putative LRR receptor-like serine/threonine-protein kinase</fullName>
    </submittedName>
</protein>
<keyword evidence="1" id="KW-0418">Kinase</keyword>